<dbReference type="Proteomes" id="UP001283361">
    <property type="component" value="Unassembled WGS sequence"/>
</dbReference>
<evidence type="ECO:0000313" key="2">
    <source>
        <dbReference type="EMBL" id="KAK3730628.1"/>
    </source>
</evidence>
<protein>
    <submittedName>
        <fullName evidence="2">Uncharacterized protein</fullName>
    </submittedName>
</protein>
<comment type="caution">
    <text evidence="2">The sequence shown here is derived from an EMBL/GenBank/DDBJ whole genome shotgun (WGS) entry which is preliminary data.</text>
</comment>
<dbReference type="EMBL" id="JAWDGP010007068">
    <property type="protein sequence ID" value="KAK3730628.1"/>
    <property type="molecule type" value="Genomic_DNA"/>
</dbReference>
<dbReference type="AlphaFoldDB" id="A0AAE0Y2G2"/>
<gene>
    <name evidence="2" type="ORF">RRG08_060296</name>
</gene>
<organism evidence="2 3">
    <name type="scientific">Elysia crispata</name>
    <name type="common">lettuce slug</name>
    <dbReference type="NCBI Taxonomy" id="231223"/>
    <lineage>
        <taxon>Eukaryota</taxon>
        <taxon>Metazoa</taxon>
        <taxon>Spiralia</taxon>
        <taxon>Lophotrochozoa</taxon>
        <taxon>Mollusca</taxon>
        <taxon>Gastropoda</taxon>
        <taxon>Heterobranchia</taxon>
        <taxon>Euthyneura</taxon>
        <taxon>Panpulmonata</taxon>
        <taxon>Sacoglossa</taxon>
        <taxon>Placobranchoidea</taxon>
        <taxon>Plakobranchidae</taxon>
        <taxon>Elysia</taxon>
    </lineage>
</organism>
<accession>A0AAE0Y2G2</accession>
<feature type="compositionally biased region" description="Low complexity" evidence="1">
    <location>
        <begin position="97"/>
        <end position="112"/>
    </location>
</feature>
<feature type="region of interest" description="Disordered" evidence="1">
    <location>
        <begin position="94"/>
        <end position="132"/>
    </location>
</feature>
<reference evidence="2" key="1">
    <citation type="journal article" date="2023" name="G3 (Bethesda)">
        <title>A reference genome for the long-term kleptoplast-retaining sea slug Elysia crispata morphotype clarki.</title>
        <authorList>
            <person name="Eastman K.E."/>
            <person name="Pendleton A.L."/>
            <person name="Shaikh M.A."/>
            <person name="Suttiyut T."/>
            <person name="Ogas R."/>
            <person name="Tomko P."/>
            <person name="Gavelis G."/>
            <person name="Widhalm J.R."/>
            <person name="Wisecaver J.H."/>
        </authorList>
    </citation>
    <scope>NUCLEOTIDE SEQUENCE</scope>
    <source>
        <strain evidence="2">ECLA1</strain>
    </source>
</reference>
<sequence length="201" mass="22229">MTEILSTATVFSINIFSKGYIRRHYNYHTSLEACDTTSHRLGTKLGRPNPGFSPLETRRRSDPYLDIVKTPGIKRSPNFFTFSISSREEATLVNTLSPQPETQPSSPSTQPTGTEIWDSGGTASKAANPERNNPMQYETRLTAKHCILGSQHFPLTEIPGLIQTGLSSPAPAAKPTQSLHPSLCRTFYCFPGFSLVLRRVT</sequence>
<keyword evidence="3" id="KW-1185">Reference proteome</keyword>
<evidence type="ECO:0000313" key="3">
    <source>
        <dbReference type="Proteomes" id="UP001283361"/>
    </source>
</evidence>
<name>A0AAE0Y2G2_9GAST</name>
<evidence type="ECO:0000256" key="1">
    <source>
        <dbReference type="SAM" id="MobiDB-lite"/>
    </source>
</evidence>
<proteinExistence type="predicted"/>